<dbReference type="GO" id="GO:0009055">
    <property type="term" value="F:electron transfer activity"/>
    <property type="evidence" value="ECO:0007669"/>
    <property type="project" value="InterPro"/>
</dbReference>
<evidence type="ECO:0000259" key="9">
    <source>
        <dbReference type="PROSITE" id="PS51373"/>
    </source>
</evidence>
<evidence type="ECO:0000256" key="4">
    <source>
        <dbReference type="ARBA" id="ARBA00022723"/>
    </source>
</evidence>
<evidence type="ECO:0000256" key="1">
    <source>
        <dbReference type="ARBA" id="ARBA00002137"/>
    </source>
</evidence>
<name>A0A3N5Y184_9ALTE</name>
<keyword evidence="11" id="KW-1185">Reference proteome</keyword>
<evidence type="ECO:0000313" key="11">
    <source>
        <dbReference type="Proteomes" id="UP000275281"/>
    </source>
</evidence>
<dbReference type="NCBIfam" id="TIGR01409">
    <property type="entry name" value="TAT_signal_seq"/>
    <property type="match status" value="1"/>
</dbReference>
<evidence type="ECO:0000256" key="7">
    <source>
        <dbReference type="ARBA" id="ARBA00023004"/>
    </source>
</evidence>
<dbReference type="PROSITE" id="PS51318">
    <property type="entry name" value="TAT"/>
    <property type="match status" value="1"/>
</dbReference>
<dbReference type="GO" id="GO:0051539">
    <property type="term" value="F:4 iron, 4 sulfur cluster binding"/>
    <property type="evidence" value="ECO:0007669"/>
    <property type="project" value="UniProtKB-KW"/>
</dbReference>
<keyword evidence="4" id="KW-0479">Metal-binding</keyword>
<evidence type="ECO:0000256" key="5">
    <source>
        <dbReference type="ARBA" id="ARBA00022729"/>
    </source>
</evidence>
<dbReference type="GO" id="GO:0046872">
    <property type="term" value="F:metal ion binding"/>
    <property type="evidence" value="ECO:0007669"/>
    <property type="project" value="UniProtKB-KW"/>
</dbReference>
<keyword evidence="7" id="KW-0408">Iron</keyword>
<reference evidence="10 11" key="1">
    <citation type="submission" date="2018-11" db="EMBL/GenBank/DDBJ databases">
        <authorList>
            <person name="Ye M.-Q."/>
            <person name="Du Z.-J."/>
        </authorList>
    </citation>
    <scope>NUCLEOTIDE SEQUENCE [LARGE SCALE GENOMIC DNA]</scope>
    <source>
        <strain evidence="10 11">U0105</strain>
    </source>
</reference>
<dbReference type="PROSITE" id="PS51373">
    <property type="entry name" value="HIPIP"/>
    <property type="match status" value="1"/>
</dbReference>
<proteinExistence type="predicted"/>
<dbReference type="AlphaFoldDB" id="A0A3N5Y184"/>
<dbReference type="GO" id="GO:0019646">
    <property type="term" value="P:aerobic electron transport chain"/>
    <property type="evidence" value="ECO:0007669"/>
    <property type="project" value="InterPro"/>
</dbReference>
<dbReference type="InterPro" id="IPR006311">
    <property type="entry name" value="TAT_signal"/>
</dbReference>
<keyword evidence="8" id="KW-0411">Iron-sulfur</keyword>
<dbReference type="EMBL" id="RPOK01000003">
    <property type="protein sequence ID" value="RPJ66713.1"/>
    <property type="molecule type" value="Genomic_DNA"/>
</dbReference>
<dbReference type="RefSeq" id="WP_124028070.1">
    <property type="nucleotide sequence ID" value="NZ_JBHRSN010000006.1"/>
</dbReference>
<dbReference type="InterPro" id="IPR000170">
    <property type="entry name" value="High_potential_FeS_prot"/>
</dbReference>
<feature type="domain" description="High potential iron-sulfur proteins family profile" evidence="9">
    <location>
        <begin position="31"/>
        <end position="99"/>
    </location>
</feature>
<protein>
    <submittedName>
        <fullName evidence="10">Twin-arginine translocation signal domain-containing protein</fullName>
    </submittedName>
</protein>
<dbReference type="InterPro" id="IPR019546">
    <property type="entry name" value="TAT_signal_bac_arc"/>
</dbReference>
<sequence>MKSVNRRDFLKLSGTSLIGLTLGGVALRANAQDLPQLELDDATAKALKYTHKSEVEGAVCDNCMYIQGTEGAEWRPCALFPGKSVNAQGWCTAYVKKPG</sequence>
<keyword evidence="5" id="KW-0732">Signal</keyword>
<keyword evidence="3" id="KW-0004">4Fe-4S</keyword>
<dbReference type="InterPro" id="IPR036369">
    <property type="entry name" value="HIPIP_sf"/>
</dbReference>
<evidence type="ECO:0000256" key="3">
    <source>
        <dbReference type="ARBA" id="ARBA00022485"/>
    </source>
</evidence>
<evidence type="ECO:0000313" key="10">
    <source>
        <dbReference type="EMBL" id="RPJ66713.1"/>
    </source>
</evidence>
<evidence type="ECO:0000256" key="2">
    <source>
        <dbReference type="ARBA" id="ARBA00022448"/>
    </source>
</evidence>
<keyword evidence="2" id="KW-0813">Transport</keyword>
<dbReference type="SUPFAM" id="SSF57652">
    <property type="entry name" value="HIPIP (high potential iron protein)"/>
    <property type="match status" value="1"/>
</dbReference>
<evidence type="ECO:0000256" key="6">
    <source>
        <dbReference type="ARBA" id="ARBA00022982"/>
    </source>
</evidence>
<keyword evidence="6" id="KW-0249">Electron transport</keyword>
<dbReference type="Proteomes" id="UP000275281">
    <property type="component" value="Unassembled WGS sequence"/>
</dbReference>
<dbReference type="Gene3D" id="4.10.490.10">
    <property type="entry name" value="High potential iron-sulphur protein"/>
    <property type="match status" value="1"/>
</dbReference>
<gene>
    <name evidence="10" type="ORF">DRW07_11600</name>
</gene>
<accession>A0A3N5Y184</accession>
<comment type="caution">
    <text evidence="10">The sequence shown here is derived from an EMBL/GenBank/DDBJ whole genome shotgun (WGS) entry which is preliminary data.</text>
</comment>
<dbReference type="Pfam" id="PF01355">
    <property type="entry name" value="HIPIP"/>
    <property type="match status" value="1"/>
</dbReference>
<organism evidence="10 11">
    <name type="scientific">Alteromonas sediminis</name>
    <dbReference type="NCBI Taxonomy" id="2259342"/>
    <lineage>
        <taxon>Bacteria</taxon>
        <taxon>Pseudomonadati</taxon>
        <taxon>Pseudomonadota</taxon>
        <taxon>Gammaproteobacteria</taxon>
        <taxon>Alteromonadales</taxon>
        <taxon>Alteromonadaceae</taxon>
        <taxon>Alteromonas/Salinimonas group</taxon>
        <taxon>Alteromonas</taxon>
    </lineage>
</organism>
<comment type="function">
    <text evidence="1">Specific class of high-redox-potential 4Fe-4S ferredoxins. Functions in anaerobic electron transport in most purple and in some other photosynthetic bacteria and in at least one genus (Paracoccus) of halophilic, denitrifying bacteria.</text>
</comment>
<evidence type="ECO:0000256" key="8">
    <source>
        <dbReference type="ARBA" id="ARBA00023014"/>
    </source>
</evidence>
<dbReference type="OrthoDB" id="5298540at2"/>